<proteinExistence type="predicted"/>
<evidence type="ECO:0000313" key="2">
    <source>
        <dbReference type="EMBL" id="KIP11569.1"/>
    </source>
</evidence>
<sequence length="215" mass="23069">MSVQVPGPVPSSTGKARGRPRKHAVTKDEDTKPSRRSSKEFRETAEAGSSSAQVSAVGPPRQAKKLLQKGKRGSKPGPIPSPPASSQASPPPSATQTQQVENTHGNVLNGLRELWSVGRESVIPDSELAQALFERREGMRVLRDEGKITEADYTKVSTALSETLDAAHHFHFSSRYSRLDKVEDGTTSTPNAVSSVLTGDSHSAADILDILQGMY</sequence>
<feature type="region of interest" description="Disordered" evidence="1">
    <location>
        <begin position="1"/>
        <end position="99"/>
    </location>
</feature>
<protein>
    <submittedName>
        <fullName evidence="2">Uncharacterized protein</fullName>
    </submittedName>
</protein>
<gene>
    <name evidence="2" type="ORF">PHLGIDRAFT_456221</name>
</gene>
<feature type="compositionally biased region" description="Low complexity" evidence="1">
    <location>
        <begin position="46"/>
        <end position="58"/>
    </location>
</feature>
<reference evidence="2 3" key="1">
    <citation type="journal article" date="2014" name="PLoS Genet.">
        <title>Analysis of the Phlebiopsis gigantea genome, transcriptome and secretome provides insight into its pioneer colonization strategies of wood.</title>
        <authorList>
            <person name="Hori C."/>
            <person name="Ishida T."/>
            <person name="Igarashi K."/>
            <person name="Samejima M."/>
            <person name="Suzuki H."/>
            <person name="Master E."/>
            <person name="Ferreira P."/>
            <person name="Ruiz-Duenas F.J."/>
            <person name="Held B."/>
            <person name="Canessa P."/>
            <person name="Larrondo L.F."/>
            <person name="Schmoll M."/>
            <person name="Druzhinina I.S."/>
            <person name="Kubicek C.P."/>
            <person name="Gaskell J.A."/>
            <person name="Kersten P."/>
            <person name="St John F."/>
            <person name="Glasner J."/>
            <person name="Sabat G."/>
            <person name="Splinter BonDurant S."/>
            <person name="Syed K."/>
            <person name="Yadav J."/>
            <person name="Mgbeahuruike A.C."/>
            <person name="Kovalchuk A."/>
            <person name="Asiegbu F.O."/>
            <person name="Lackner G."/>
            <person name="Hoffmeister D."/>
            <person name="Rencoret J."/>
            <person name="Gutierrez A."/>
            <person name="Sun H."/>
            <person name="Lindquist E."/>
            <person name="Barry K."/>
            <person name="Riley R."/>
            <person name="Grigoriev I.V."/>
            <person name="Henrissat B."/>
            <person name="Kues U."/>
            <person name="Berka R.M."/>
            <person name="Martinez A.T."/>
            <person name="Covert S.F."/>
            <person name="Blanchette R.A."/>
            <person name="Cullen D."/>
        </authorList>
    </citation>
    <scope>NUCLEOTIDE SEQUENCE [LARGE SCALE GENOMIC DNA]</scope>
    <source>
        <strain evidence="2 3">11061_1 CR5-6</strain>
    </source>
</reference>
<feature type="compositionally biased region" description="Basic and acidic residues" evidence="1">
    <location>
        <begin position="25"/>
        <end position="45"/>
    </location>
</feature>
<keyword evidence="3" id="KW-1185">Reference proteome</keyword>
<dbReference type="Proteomes" id="UP000053257">
    <property type="component" value="Unassembled WGS sequence"/>
</dbReference>
<accession>A0A0C3P186</accession>
<evidence type="ECO:0000256" key="1">
    <source>
        <dbReference type="SAM" id="MobiDB-lite"/>
    </source>
</evidence>
<feature type="compositionally biased region" description="Pro residues" evidence="1">
    <location>
        <begin position="77"/>
        <end position="93"/>
    </location>
</feature>
<feature type="compositionally biased region" description="Basic residues" evidence="1">
    <location>
        <begin position="62"/>
        <end position="74"/>
    </location>
</feature>
<name>A0A0C3P186_PHLG1</name>
<dbReference type="HOGENOM" id="CLU_1283679_0_0_1"/>
<evidence type="ECO:0000313" key="3">
    <source>
        <dbReference type="Proteomes" id="UP000053257"/>
    </source>
</evidence>
<dbReference type="AlphaFoldDB" id="A0A0C3P186"/>
<organism evidence="2 3">
    <name type="scientific">Phlebiopsis gigantea (strain 11061_1 CR5-6)</name>
    <name type="common">White-rot fungus</name>
    <name type="synonym">Peniophora gigantea</name>
    <dbReference type="NCBI Taxonomy" id="745531"/>
    <lineage>
        <taxon>Eukaryota</taxon>
        <taxon>Fungi</taxon>
        <taxon>Dikarya</taxon>
        <taxon>Basidiomycota</taxon>
        <taxon>Agaricomycotina</taxon>
        <taxon>Agaricomycetes</taxon>
        <taxon>Polyporales</taxon>
        <taxon>Phanerochaetaceae</taxon>
        <taxon>Phlebiopsis</taxon>
    </lineage>
</organism>
<dbReference type="EMBL" id="KN840445">
    <property type="protein sequence ID" value="KIP11569.1"/>
    <property type="molecule type" value="Genomic_DNA"/>
</dbReference>